<evidence type="ECO:0000313" key="2">
    <source>
        <dbReference type="Proteomes" id="UP000438182"/>
    </source>
</evidence>
<dbReference type="Proteomes" id="UP000438182">
    <property type="component" value="Unassembled WGS sequence"/>
</dbReference>
<organism evidence="1 2">
    <name type="scientific">Agromyces seonyuensis</name>
    <dbReference type="NCBI Taxonomy" id="2662446"/>
    <lineage>
        <taxon>Bacteria</taxon>
        <taxon>Bacillati</taxon>
        <taxon>Actinomycetota</taxon>
        <taxon>Actinomycetes</taxon>
        <taxon>Micrococcales</taxon>
        <taxon>Microbacteriaceae</taxon>
        <taxon>Agromyces</taxon>
    </lineage>
</organism>
<protein>
    <submittedName>
        <fullName evidence="1">Protein-L-isoaspartate carboxylmethyltransferase</fullName>
    </submittedName>
</protein>
<sequence>MPYRDQSTVQNWVSEFLRSQSDSAPDISVLEQVYPEGRDIGMVTVVLNTAPTSAYLRPVQVDDAPRWSVHFEARDEGFDLDASGVLTLAADLTVLGELCAYLQDRTDATLQAG</sequence>
<proteinExistence type="predicted"/>
<dbReference type="GO" id="GO:0032259">
    <property type="term" value="P:methylation"/>
    <property type="evidence" value="ECO:0007669"/>
    <property type="project" value="UniProtKB-KW"/>
</dbReference>
<comment type="caution">
    <text evidence="1">The sequence shown here is derived from an EMBL/GenBank/DDBJ whole genome shotgun (WGS) entry which is preliminary data.</text>
</comment>
<keyword evidence="1" id="KW-0489">Methyltransferase</keyword>
<gene>
    <name evidence="1" type="ORF">GB864_15905</name>
</gene>
<dbReference type="EMBL" id="WSTA01000096">
    <property type="protein sequence ID" value="MWC00032.1"/>
    <property type="molecule type" value="Genomic_DNA"/>
</dbReference>
<dbReference type="RefSeq" id="WP_160426684.1">
    <property type="nucleotide sequence ID" value="NZ_WSTA01000096.1"/>
</dbReference>
<reference evidence="1 2" key="1">
    <citation type="submission" date="2019-12" db="EMBL/GenBank/DDBJ databases">
        <authorList>
            <person name="Kim Y.S."/>
        </authorList>
    </citation>
    <scope>NUCLEOTIDE SEQUENCE [LARGE SCALE GENOMIC DNA]</scope>
    <source>
        <strain evidence="1 2">MMS17-SY077</strain>
    </source>
</reference>
<dbReference type="GO" id="GO:0008168">
    <property type="term" value="F:methyltransferase activity"/>
    <property type="evidence" value="ECO:0007669"/>
    <property type="project" value="UniProtKB-KW"/>
</dbReference>
<name>A0A6I4P0Z9_9MICO</name>
<accession>A0A6I4P0Z9</accession>
<keyword evidence="1" id="KW-0808">Transferase</keyword>
<keyword evidence="2" id="KW-1185">Reference proteome</keyword>
<evidence type="ECO:0000313" key="1">
    <source>
        <dbReference type="EMBL" id="MWC00032.1"/>
    </source>
</evidence>
<dbReference type="AlphaFoldDB" id="A0A6I4P0Z9"/>